<feature type="region of interest" description="Disordered" evidence="1">
    <location>
        <begin position="1"/>
        <end position="20"/>
    </location>
</feature>
<dbReference type="AlphaFoldDB" id="A0AAN8AFU4"/>
<evidence type="ECO:0000313" key="3">
    <source>
        <dbReference type="Proteomes" id="UP001346869"/>
    </source>
</evidence>
<dbReference type="EMBL" id="JAUZQC010000015">
    <property type="protein sequence ID" value="KAK5858328.1"/>
    <property type="molecule type" value="Genomic_DNA"/>
</dbReference>
<dbReference type="Proteomes" id="UP001346869">
    <property type="component" value="Unassembled WGS sequence"/>
</dbReference>
<feature type="region of interest" description="Disordered" evidence="1">
    <location>
        <begin position="61"/>
        <end position="95"/>
    </location>
</feature>
<proteinExistence type="predicted"/>
<accession>A0AAN8AFU4</accession>
<sequence length="95" mass="10325">MVCSGDKDRGVSGEKRTHYHNKSLFICTQAQAIPTPPPPPPNKKKTSLWSAVTPIKPAKPSLSVQAADLRTPRQQIGRVKGYSQTKEAPSPFSSI</sequence>
<comment type="caution">
    <text evidence="2">The sequence shown here is derived from an EMBL/GenBank/DDBJ whole genome shotgun (WGS) entry which is preliminary data.</text>
</comment>
<gene>
    <name evidence="2" type="ORF">PBY51_002476</name>
</gene>
<reference evidence="2 3" key="2">
    <citation type="journal article" date="2023" name="Mol. Biol. Evol.">
        <title>Genomics of Secondarily Temperate Adaptation in the Only Non-Antarctic Icefish.</title>
        <authorList>
            <person name="Rivera-Colon A.G."/>
            <person name="Rayamajhi N."/>
            <person name="Minhas B.F."/>
            <person name="Madrigal G."/>
            <person name="Bilyk K.T."/>
            <person name="Yoon V."/>
            <person name="Hune M."/>
            <person name="Gregory S."/>
            <person name="Cheng C.H.C."/>
            <person name="Catchen J.M."/>
        </authorList>
    </citation>
    <scope>NUCLEOTIDE SEQUENCE [LARGE SCALE GENOMIC DNA]</scope>
    <source>
        <strain evidence="2">JMC-PN-2008</strain>
    </source>
</reference>
<reference evidence="2 3" key="1">
    <citation type="journal article" date="2023" name="Genes (Basel)">
        <title>Chromosome-Level Genome Assembly and Circadian Gene Repertoire of the Patagonia Blennie Eleginops maclovinus-The Closest Ancestral Proxy of Antarctic Cryonotothenioids.</title>
        <authorList>
            <person name="Cheng C.C."/>
            <person name="Rivera-Colon A.G."/>
            <person name="Minhas B.F."/>
            <person name="Wilson L."/>
            <person name="Rayamajhi N."/>
            <person name="Vargas-Chacoff L."/>
            <person name="Catchen J.M."/>
        </authorList>
    </citation>
    <scope>NUCLEOTIDE SEQUENCE [LARGE SCALE GENOMIC DNA]</scope>
    <source>
        <strain evidence="2">JMC-PN-2008</strain>
    </source>
</reference>
<evidence type="ECO:0000313" key="2">
    <source>
        <dbReference type="EMBL" id="KAK5858328.1"/>
    </source>
</evidence>
<protein>
    <submittedName>
        <fullName evidence="2">Uncharacterized protein</fullName>
    </submittedName>
</protein>
<keyword evidence="3" id="KW-1185">Reference proteome</keyword>
<feature type="compositionally biased region" description="Polar residues" evidence="1">
    <location>
        <begin position="82"/>
        <end position="95"/>
    </location>
</feature>
<evidence type="ECO:0000256" key="1">
    <source>
        <dbReference type="SAM" id="MobiDB-lite"/>
    </source>
</evidence>
<name>A0AAN8AFU4_ELEMC</name>
<feature type="compositionally biased region" description="Basic and acidic residues" evidence="1">
    <location>
        <begin position="1"/>
        <end position="16"/>
    </location>
</feature>
<organism evidence="2 3">
    <name type="scientific">Eleginops maclovinus</name>
    <name type="common">Patagonian blennie</name>
    <name type="synonym">Eleginus maclovinus</name>
    <dbReference type="NCBI Taxonomy" id="56733"/>
    <lineage>
        <taxon>Eukaryota</taxon>
        <taxon>Metazoa</taxon>
        <taxon>Chordata</taxon>
        <taxon>Craniata</taxon>
        <taxon>Vertebrata</taxon>
        <taxon>Euteleostomi</taxon>
        <taxon>Actinopterygii</taxon>
        <taxon>Neopterygii</taxon>
        <taxon>Teleostei</taxon>
        <taxon>Neoteleostei</taxon>
        <taxon>Acanthomorphata</taxon>
        <taxon>Eupercaria</taxon>
        <taxon>Perciformes</taxon>
        <taxon>Notothenioidei</taxon>
        <taxon>Eleginopidae</taxon>
        <taxon>Eleginops</taxon>
    </lineage>
</organism>